<dbReference type="InterPro" id="IPR032710">
    <property type="entry name" value="NTF2-like_dom_sf"/>
</dbReference>
<keyword evidence="2" id="KW-0378">Hydrolase</keyword>
<evidence type="ECO:0000313" key="3">
    <source>
        <dbReference type="Proteomes" id="UP000180043"/>
    </source>
</evidence>
<gene>
    <name evidence="2" type="ORF">BKG82_19640</name>
</gene>
<dbReference type="SUPFAM" id="SSF54427">
    <property type="entry name" value="NTF2-like"/>
    <property type="match status" value="1"/>
</dbReference>
<protein>
    <submittedName>
        <fullName evidence="2">Limonene-1,2-epoxide hydrolase</fullName>
    </submittedName>
</protein>
<organism evidence="2 3">
    <name type="scientific">Mycobacteroides chelonae</name>
    <name type="common">Mycobacterium chelonae</name>
    <dbReference type="NCBI Taxonomy" id="1774"/>
    <lineage>
        <taxon>Bacteria</taxon>
        <taxon>Bacillati</taxon>
        <taxon>Actinomycetota</taxon>
        <taxon>Actinomycetes</taxon>
        <taxon>Mycobacteriales</taxon>
        <taxon>Mycobacteriaceae</taxon>
        <taxon>Mycobacteroides</taxon>
    </lineage>
</organism>
<dbReference type="EMBL" id="MLIQ01000022">
    <property type="protein sequence ID" value="OHU51688.1"/>
    <property type="molecule type" value="Genomic_DNA"/>
</dbReference>
<dbReference type="GO" id="GO:0016787">
    <property type="term" value="F:hydrolase activity"/>
    <property type="evidence" value="ECO:0007669"/>
    <property type="project" value="UniProtKB-KW"/>
</dbReference>
<dbReference type="AlphaFoldDB" id="A0A1S1LL93"/>
<comment type="caution">
    <text evidence="2">The sequence shown here is derived from an EMBL/GenBank/DDBJ whole genome shotgun (WGS) entry which is preliminary data.</text>
</comment>
<feature type="domain" description="Limonene-1,2-epoxide hydrolase" evidence="1">
    <location>
        <begin position="15"/>
        <end position="132"/>
    </location>
</feature>
<name>A0A1S1LL93_MYCCH</name>
<dbReference type="Gene3D" id="3.10.450.50">
    <property type="match status" value="1"/>
</dbReference>
<proteinExistence type="predicted"/>
<evidence type="ECO:0000313" key="2">
    <source>
        <dbReference type="EMBL" id="OHU51688.1"/>
    </source>
</evidence>
<dbReference type="RefSeq" id="WP_057969345.1">
    <property type="nucleotide sequence ID" value="NZ_MAEQ01000015.1"/>
</dbReference>
<evidence type="ECO:0000259" key="1">
    <source>
        <dbReference type="Pfam" id="PF07858"/>
    </source>
</evidence>
<sequence>MVTAGSPTRLDPGAIVTRFLEAVQNDDIDFARDVLDENIVYQNVGLPTIHGKQAVLRLFGALENTSFGFEVDVQRTTTNGYTVMNERYDALSFGPLRTQFWVCGVFEVSERGTITLWRDYFDFAAVSRAFLRGLIGIVVPSLRARF</sequence>
<dbReference type="Pfam" id="PF07858">
    <property type="entry name" value="LEH"/>
    <property type="match status" value="1"/>
</dbReference>
<accession>A0A1S1LL93</accession>
<reference evidence="2 3" key="1">
    <citation type="submission" date="2016-10" db="EMBL/GenBank/DDBJ databases">
        <title>Evaluation of Human, Veterinary and Environmental Mycobacterium chelonae Isolates by Core Genome Phylogenomic Analysis, Targeted Gene Comparison, and Anti-microbial Susceptibility Patterns: A Tale of Mistaken Identities.</title>
        <authorList>
            <person name="Fogelson S.B."/>
            <person name="Camus A.C."/>
            <person name="Lorenz W."/>
            <person name="Vasireddy R."/>
            <person name="Vasireddy S."/>
            <person name="Smith T."/>
            <person name="Brown-Elliott B.A."/>
            <person name="Wallace R.J.Jr."/>
            <person name="Hasan N.A."/>
            <person name="Reischl U."/>
            <person name="Sanchez S."/>
        </authorList>
    </citation>
    <scope>NUCLEOTIDE SEQUENCE [LARGE SCALE GENOMIC DNA]</scope>
    <source>
        <strain evidence="2 3">15515</strain>
    </source>
</reference>
<dbReference type="Proteomes" id="UP000180043">
    <property type="component" value="Unassembled WGS sequence"/>
</dbReference>
<dbReference type="InterPro" id="IPR013100">
    <property type="entry name" value="LEH"/>
</dbReference>